<protein>
    <recommendedName>
        <fullName evidence="3">DUF3313 domain-containing protein</fullName>
    </recommendedName>
</protein>
<dbReference type="PROSITE" id="PS51257">
    <property type="entry name" value="PROKAR_LIPOPROTEIN"/>
    <property type="match status" value="1"/>
</dbReference>
<evidence type="ECO:0000313" key="2">
    <source>
        <dbReference type="Proteomes" id="UP000198862"/>
    </source>
</evidence>
<gene>
    <name evidence="1" type="ORF">SAMN02745724_00471</name>
</gene>
<keyword evidence="2" id="KW-1185">Reference proteome</keyword>
<proteinExistence type="predicted"/>
<dbReference type="Proteomes" id="UP000198862">
    <property type="component" value="Unassembled WGS sequence"/>
</dbReference>
<accession>A0A1I1F2D4</accession>
<organism evidence="1 2">
    <name type="scientific">Pseudoalteromonas denitrificans DSM 6059</name>
    <dbReference type="NCBI Taxonomy" id="1123010"/>
    <lineage>
        <taxon>Bacteria</taxon>
        <taxon>Pseudomonadati</taxon>
        <taxon>Pseudomonadota</taxon>
        <taxon>Gammaproteobacteria</taxon>
        <taxon>Alteromonadales</taxon>
        <taxon>Pseudoalteromonadaceae</taxon>
        <taxon>Pseudoalteromonas</taxon>
    </lineage>
</organism>
<evidence type="ECO:0008006" key="3">
    <source>
        <dbReference type="Google" id="ProtNLM"/>
    </source>
</evidence>
<evidence type="ECO:0000313" key="1">
    <source>
        <dbReference type="EMBL" id="SFB91330.1"/>
    </source>
</evidence>
<dbReference type="AlphaFoldDB" id="A0A1I1F2D4"/>
<dbReference type="STRING" id="1123010.SAMN02745724_00471"/>
<dbReference type="OrthoDB" id="6192874at2"/>
<dbReference type="EMBL" id="FOLO01000002">
    <property type="protein sequence ID" value="SFB91330.1"/>
    <property type="molecule type" value="Genomic_DNA"/>
</dbReference>
<dbReference type="Pfam" id="PF11769">
    <property type="entry name" value="DUF3313"/>
    <property type="match status" value="1"/>
</dbReference>
<dbReference type="RefSeq" id="WP_091979519.1">
    <property type="nucleotide sequence ID" value="NZ_FOLO01000002.1"/>
</dbReference>
<dbReference type="InterPro" id="IPR021747">
    <property type="entry name" value="DUF3313"/>
</dbReference>
<sequence>MKQAIKQKTYFISLLTLFLLSGCKTTKTIEVKNGFIRDYSQMENIERNDGSIQQRWVSKKLTRKINPLQPKAFFIKPVIYYPKLEVNSQFDALSAKKIKVYFDSELKKVVAKHFLISNTLGPEIFILEPAITSMRISLENFSPLEVLPFKAVISSLNYAIGGRDRDVEVRLESKIINAESNDLLVTSVLRGNALQLENDSEKLNQSHIQELVDSWIKQWDKDLAKYKAQL</sequence>
<name>A0A1I1F2D4_9GAMM</name>
<reference evidence="1 2" key="1">
    <citation type="submission" date="2016-10" db="EMBL/GenBank/DDBJ databases">
        <authorList>
            <person name="de Groot N.N."/>
        </authorList>
    </citation>
    <scope>NUCLEOTIDE SEQUENCE [LARGE SCALE GENOMIC DNA]</scope>
    <source>
        <strain evidence="1 2">DSM 6059</strain>
    </source>
</reference>